<evidence type="ECO:0008006" key="4">
    <source>
        <dbReference type="Google" id="ProtNLM"/>
    </source>
</evidence>
<reference evidence="2 3" key="1">
    <citation type="submission" date="2020-07" db="EMBL/GenBank/DDBJ databases">
        <title>Comparative genomics of pyrophilous fungi reveals a link between fire events and developmental genes.</title>
        <authorList>
            <consortium name="DOE Joint Genome Institute"/>
            <person name="Steindorff A.S."/>
            <person name="Carver A."/>
            <person name="Calhoun S."/>
            <person name="Stillman K."/>
            <person name="Liu H."/>
            <person name="Lipzen A."/>
            <person name="Pangilinan J."/>
            <person name="Labutti K."/>
            <person name="Bruns T.D."/>
            <person name="Grigoriev I.V."/>
        </authorList>
    </citation>
    <scope>NUCLEOTIDE SEQUENCE [LARGE SCALE GENOMIC DNA]</scope>
    <source>
        <strain evidence="2 3">CBS 144469</strain>
    </source>
</reference>
<proteinExistence type="predicted"/>
<evidence type="ECO:0000313" key="2">
    <source>
        <dbReference type="EMBL" id="KAF6756826.1"/>
    </source>
</evidence>
<keyword evidence="1" id="KW-0175">Coiled coil</keyword>
<dbReference type="AlphaFoldDB" id="A0A8H6I3R4"/>
<gene>
    <name evidence="2" type="ORF">DFP72DRAFT_1007390</name>
</gene>
<sequence>MEWPLPTRGLLEPTGTLRDAAALHKKIVARLEELDREAQALKSRNNSIAPINRLPPEVLSNILQYSYVAAQPDEDVRDYYDGPNFTWIWVTHVCRRWREVALRCSTLWSESLSFTKPEFARAAINRSRDAPLEITYQNKPNERIDSLREALSQIHRIRSVNIYHNGDFSQLRLKHLFELNGWSGTAPILETLRLSTGPVVDMPEVLLKGGAPALKELSIGGVSLKSWSYIPLGAALVHLDLSNAPGTPRPAWIDFLEALRRMPQLKRLSLSHFLPIGGYSSHSELSWSSTTLPALESLGLTDDAFAIVNTLNRIGRLPYSANLNISVCDPVNEEEPVIQLLDAVKACWAEKTHNPPRFLEIMQFNYSSRNTNEAQVRFGVAFEDGEEKTIYHWSSADLTLSFLKPELGINRLVLAFTNQWDLSLVQALEVFGTINITQDSWTAILGKFPKLREILIYTDPSLNLLGVLRLVQSPNSGEAIESPQPAWLYLPALSRVQFIDVYHGRRQGIMEEVLAFLTSRSQCMLAPLKEVRFSGEGSIYEVDVERIRTACPGLNVVWDEESGSSDEED</sequence>
<dbReference type="Proteomes" id="UP000521943">
    <property type="component" value="Unassembled WGS sequence"/>
</dbReference>
<keyword evidence="3" id="KW-1185">Reference proteome</keyword>
<dbReference type="Gene3D" id="3.80.10.10">
    <property type="entry name" value="Ribonuclease Inhibitor"/>
    <property type="match status" value="1"/>
</dbReference>
<dbReference type="InterPro" id="IPR032675">
    <property type="entry name" value="LRR_dom_sf"/>
</dbReference>
<organism evidence="2 3">
    <name type="scientific">Ephemerocybe angulata</name>
    <dbReference type="NCBI Taxonomy" id="980116"/>
    <lineage>
        <taxon>Eukaryota</taxon>
        <taxon>Fungi</taxon>
        <taxon>Dikarya</taxon>
        <taxon>Basidiomycota</taxon>
        <taxon>Agaricomycotina</taxon>
        <taxon>Agaricomycetes</taxon>
        <taxon>Agaricomycetidae</taxon>
        <taxon>Agaricales</taxon>
        <taxon>Agaricineae</taxon>
        <taxon>Psathyrellaceae</taxon>
        <taxon>Ephemerocybe</taxon>
    </lineage>
</organism>
<feature type="coiled-coil region" evidence="1">
    <location>
        <begin position="17"/>
        <end position="44"/>
    </location>
</feature>
<dbReference type="EMBL" id="JACGCI010000024">
    <property type="protein sequence ID" value="KAF6756826.1"/>
    <property type="molecule type" value="Genomic_DNA"/>
</dbReference>
<accession>A0A8H6I3R4</accession>
<evidence type="ECO:0000313" key="3">
    <source>
        <dbReference type="Proteomes" id="UP000521943"/>
    </source>
</evidence>
<dbReference type="OrthoDB" id="2844198at2759"/>
<comment type="caution">
    <text evidence="2">The sequence shown here is derived from an EMBL/GenBank/DDBJ whole genome shotgun (WGS) entry which is preliminary data.</text>
</comment>
<dbReference type="Gene3D" id="1.20.1280.50">
    <property type="match status" value="1"/>
</dbReference>
<dbReference type="SUPFAM" id="SSF52047">
    <property type="entry name" value="RNI-like"/>
    <property type="match status" value="1"/>
</dbReference>
<protein>
    <recommendedName>
        <fullName evidence="4">F-box domain-containing protein</fullName>
    </recommendedName>
</protein>
<evidence type="ECO:0000256" key="1">
    <source>
        <dbReference type="SAM" id="Coils"/>
    </source>
</evidence>
<name>A0A8H6I3R4_9AGAR</name>